<keyword evidence="3" id="KW-1185">Reference proteome</keyword>
<feature type="compositionally biased region" description="Basic and acidic residues" evidence="1">
    <location>
        <begin position="17"/>
        <end position="41"/>
    </location>
</feature>
<protein>
    <submittedName>
        <fullName evidence="2">BQ5605_C021g09277 protein</fullName>
    </submittedName>
</protein>
<evidence type="ECO:0000313" key="3">
    <source>
        <dbReference type="Proteomes" id="UP000249464"/>
    </source>
</evidence>
<feature type="region of interest" description="Disordered" evidence="1">
    <location>
        <begin position="1"/>
        <end position="46"/>
    </location>
</feature>
<dbReference type="Proteomes" id="UP000249464">
    <property type="component" value="Unassembled WGS sequence"/>
</dbReference>
<organism evidence="2 3">
    <name type="scientific">Microbotryum silenes-dioicae</name>
    <dbReference type="NCBI Taxonomy" id="796604"/>
    <lineage>
        <taxon>Eukaryota</taxon>
        <taxon>Fungi</taxon>
        <taxon>Dikarya</taxon>
        <taxon>Basidiomycota</taxon>
        <taxon>Pucciniomycotina</taxon>
        <taxon>Microbotryomycetes</taxon>
        <taxon>Microbotryales</taxon>
        <taxon>Microbotryaceae</taxon>
        <taxon>Microbotryum</taxon>
    </lineage>
</organism>
<dbReference type="EMBL" id="FQNC01000083">
    <property type="protein sequence ID" value="SGZ20445.1"/>
    <property type="molecule type" value="Genomic_DNA"/>
</dbReference>
<dbReference type="AlphaFoldDB" id="A0A2X0MNE7"/>
<name>A0A2X0MNE7_9BASI</name>
<reference evidence="2 3" key="1">
    <citation type="submission" date="2016-11" db="EMBL/GenBank/DDBJ databases">
        <authorList>
            <person name="Jaros S."/>
            <person name="Januszkiewicz K."/>
            <person name="Wedrychowicz H."/>
        </authorList>
    </citation>
    <scope>NUCLEOTIDE SEQUENCE [LARGE SCALE GENOMIC DNA]</scope>
</reference>
<gene>
    <name evidence="2" type="primary">BQ5605_C021g09277</name>
    <name evidence="2" type="ORF">BQ5605_C021G09277</name>
</gene>
<sequence>MTPNSSPIRGLATTDSNADRRDEFGCREDDGEHAESEREASEGEGNEQAWEVLLHDILVQASNNAIIANCTSTSNLAPKTVSGYEKSLKFYTKFMAETWPGACFKRPARGSGTGADQGEDIEVTTIGVLVLKNASIISRLWLVTGLSGT</sequence>
<dbReference type="STRING" id="796604.A0A2X0MNE7"/>
<proteinExistence type="predicted"/>
<evidence type="ECO:0000313" key="2">
    <source>
        <dbReference type="EMBL" id="SGZ20445.1"/>
    </source>
</evidence>
<evidence type="ECO:0000256" key="1">
    <source>
        <dbReference type="SAM" id="MobiDB-lite"/>
    </source>
</evidence>
<accession>A0A2X0MNE7</accession>